<protein>
    <submittedName>
        <fullName evidence="1">Uncharacterized protein</fullName>
    </submittedName>
</protein>
<comment type="caution">
    <text evidence="1">The sequence shown here is derived from an EMBL/GenBank/DDBJ whole genome shotgun (WGS) entry which is preliminary data.</text>
</comment>
<reference evidence="1" key="1">
    <citation type="journal article" date="2014" name="Front. Microbiol.">
        <title>High frequency of phylogenetically diverse reductive dehalogenase-homologous genes in deep subseafloor sedimentary metagenomes.</title>
        <authorList>
            <person name="Kawai M."/>
            <person name="Futagami T."/>
            <person name="Toyoda A."/>
            <person name="Takaki Y."/>
            <person name="Nishi S."/>
            <person name="Hori S."/>
            <person name="Arai W."/>
            <person name="Tsubouchi T."/>
            <person name="Morono Y."/>
            <person name="Uchiyama I."/>
            <person name="Ito T."/>
            <person name="Fujiyama A."/>
            <person name="Inagaki F."/>
            <person name="Takami H."/>
        </authorList>
    </citation>
    <scope>NUCLEOTIDE SEQUENCE</scope>
    <source>
        <strain evidence="1">Expedition CK06-06</strain>
    </source>
</reference>
<proteinExistence type="predicted"/>
<feature type="non-terminal residue" evidence="1">
    <location>
        <position position="1"/>
    </location>
</feature>
<name>X1IFE0_9ZZZZ</name>
<gene>
    <name evidence="1" type="ORF">S03H2_40782</name>
</gene>
<accession>X1IFE0</accession>
<dbReference type="AlphaFoldDB" id="X1IFE0"/>
<organism evidence="1">
    <name type="scientific">marine sediment metagenome</name>
    <dbReference type="NCBI Taxonomy" id="412755"/>
    <lineage>
        <taxon>unclassified sequences</taxon>
        <taxon>metagenomes</taxon>
        <taxon>ecological metagenomes</taxon>
    </lineage>
</organism>
<sequence>DIVDYYRDLIRLGEKSAAMKEPGVPALPAFNNIFAARINGVYKKNKLRVLEAHTWPGVICQPYVFGKGKVDWSGADDLRGKLDALLRERRGGGLNVTRIARVYDGACIYLLKPDRLRYWLRSIALRDADETLADLAEQGF</sequence>
<evidence type="ECO:0000313" key="1">
    <source>
        <dbReference type="EMBL" id="GAH64834.1"/>
    </source>
</evidence>
<dbReference type="EMBL" id="BARU01025302">
    <property type="protein sequence ID" value="GAH64834.1"/>
    <property type="molecule type" value="Genomic_DNA"/>
</dbReference>